<dbReference type="InterPro" id="IPR051924">
    <property type="entry name" value="GST_Kappa/NadH"/>
</dbReference>
<dbReference type="Pfam" id="PF01323">
    <property type="entry name" value="DSBA"/>
    <property type="match status" value="1"/>
</dbReference>
<dbReference type="OrthoDB" id="8560325at2"/>
<dbReference type="CDD" id="cd03022">
    <property type="entry name" value="DsbA_HCCA_Iso"/>
    <property type="match status" value="1"/>
</dbReference>
<dbReference type="PANTHER" id="PTHR42943">
    <property type="entry name" value="GLUTATHIONE S-TRANSFERASE KAPPA"/>
    <property type="match status" value="1"/>
</dbReference>
<dbReference type="InterPro" id="IPR044087">
    <property type="entry name" value="NahD-like"/>
</dbReference>
<dbReference type="GO" id="GO:0018845">
    <property type="term" value="F:2-hydroxychromene-2-carboxylate isomerase activity"/>
    <property type="evidence" value="ECO:0007669"/>
    <property type="project" value="UniProtKB-UniRule"/>
</dbReference>
<reference evidence="4 5" key="1">
    <citation type="submission" date="2019-08" db="EMBL/GenBank/DDBJ databases">
        <title>Amphibian skin-associated Pigmentiphaga: genome sequence and occurrence across geography and hosts.</title>
        <authorList>
            <person name="Bletz M.C."/>
            <person name="Bunk B."/>
            <person name="Sproeer C."/>
            <person name="Biwer P."/>
            <person name="Reiter S."/>
            <person name="Rabemananjara F.C.E."/>
            <person name="Schulz S."/>
            <person name="Overmann J."/>
            <person name="Vences M."/>
        </authorList>
    </citation>
    <scope>NUCLEOTIDE SEQUENCE [LARGE SCALE GENOMIC DNA]</scope>
    <source>
        <strain evidence="4 5">Mada1488</strain>
    </source>
</reference>
<protein>
    <recommendedName>
        <fullName evidence="1">2-hydroxychromene-2-carboxylate isomerase</fullName>
        <ecNumber evidence="1">5.99.1.4</ecNumber>
    </recommendedName>
</protein>
<dbReference type="KEGG" id="pacr:FXN63_12800"/>
<evidence type="ECO:0000259" key="3">
    <source>
        <dbReference type="Pfam" id="PF01323"/>
    </source>
</evidence>
<proteinExistence type="inferred from homology"/>
<keyword evidence="5" id="KW-1185">Reference proteome</keyword>
<dbReference type="Gene3D" id="3.40.30.10">
    <property type="entry name" value="Glutaredoxin"/>
    <property type="match status" value="1"/>
</dbReference>
<dbReference type="RefSeq" id="WP_148815387.1">
    <property type="nucleotide sequence ID" value="NZ_CP043046.1"/>
</dbReference>
<keyword evidence="1 4" id="KW-0413">Isomerase</keyword>
<dbReference type="AlphaFoldDB" id="A0A5C0AYE9"/>
<dbReference type="PANTHER" id="PTHR42943:SF2">
    <property type="entry name" value="GLUTATHIONE S-TRANSFERASE KAPPA 1"/>
    <property type="match status" value="1"/>
</dbReference>
<dbReference type="InterPro" id="IPR001853">
    <property type="entry name" value="DSBA-like_thioredoxin_dom"/>
</dbReference>
<evidence type="ECO:0000256" key="1">
    <source>
        <dbReference type="PIRNR" id="PIRNR006386"/>
    </source>
</evidence>
<dbReference type="GO" id="GO:0004364">
    <property type="term" value="F:glutathione transferase activity"/>
    <property type="evidence" value="ECO:0007669"/>
    <property type="project" value="TreeGrafter"/>
</dbReference>
<dbReference type="InterPro" id="IPR036249">
    <property type="entry name" value="Thioredoxin-like_sf"/>
</dbReference>
<evidence type="ECO:0000313" key="4">
    <source>
        <dbReference type="EMBL" id="QEI06614.1"/>
    </source>
</evidence>
<feature type="domain" description="DSBA-like thioredoxin" evidence="3">
    <location>
        <begin position="5"/>
        <end position="194"/>
    </location>
</feature>
<dbReference type="GO" id="GO:0006749">
    <property type="term" value="P:glutathione metabolic process"/>
    <property type="evidence" value="ECO:0007669"/>
    <property type="project" value="TreeGrafter"/>
</dbReference>
<accession>A0A5C0AYE9</accession>
<evidence type="ECO:0000256" key="2">
    <source>
        <dbReference type="PIRSR" id="PIRSR006386-1"/>
    </source>
</evidence>
<dbReference type="InterPro" id="IPR014440">
    <property type="entry name" value="HCCAis_GSTk"/>
</dbReference>
<dbReference type="EMBL" id="CP043046">
    <property type="protein sequence ID" value="QEI06614.1"/>
    <property type="molecule type" value="Genomic_DNA"/>
</dbReference>
<gene>
    <name evidence="4" type="ORF">FXN63_12800</name>
</gene>
<feature type="active site" description="Nucleophile" evidence="2">
    <location>
        <position position="13"/>
    </location>
</feature>
<sequence>MALIIEYFHSLSSPWAYLGGQRFYDIAAKHGATIVPRPIFVQQENGGIPLRSRPDARQNYHALELDRWRKFLNLPLKLKPAFYPTDPLGSCLMVIAARQLGVDANALSLRLLEALWANDRDVRAPEVRIAVANETGLDGEALEAYAARDEVRAEWDKNKQDAIALGIFGTPNYVLDGEIFWGQDRLDFLDRALAARA</sequence>
<organism evidence="4 5">
    <name type="scientific">Pigmentiphaga aceris</name>
    <dbReference type="NCBI Taxonomy" id="1940612"/>
    <lineage>
        <taxon>Bacteria</taxon>
        <taxon>Pseudomonadati</taxon>
        <taxon>Pseudomonadota</taxon>
        <taxon>Betaproteobacteria</taxon>
        <taxon>Burkholderiales</taxon>
        <taxon>Alcaligenaceae</taxon>
        <taxon>Pigmentiphaga</taxon>
    </lineage>
</organism>
<comment type="catalytic activity">
    <reaction evidence="1">
        <text>2-hydroxychromene-2-carboxylate = (3E)-4-(2-hydroxyphenyl)-2-oxobut-3-enoate</text>
        <dbReference type="Rhea" id="RHEA:27401"/>
        <dbReference type="ChEBI" id="CHEBI:59350"/>
        <dbReference type="ChEBI" id="CHEBI:59353"/>
        <dbReference type="EC" id="5.99.1.4"/>
    </reaction>
</comment>
<name>A0A5C0AYE9_9BURK</name>
<comment type="similarity">
    <text evidence="1">Belongs to the GST superfamily. NadH family.</text>
</comment>
<dbReference type="Proteomes" id="UP000325161">
    <property type="component" value="Chromosome"/>
</dbReference>
<dbReference type="SUPFAM" id="SSF52833">
    <property type="entry name" value="Thioredoxin-like"/>
    <property type="match status" value="1"/>
</dbReference>
<dbReference type="PIRSF" id="PIRSF006386">
    <property type="entry name" value="HCCAis_GSTk"/>
    <property type="match status" value="1"/>
</dbReference>
<dbReference type="GO" id="GO:1901170">
    <property type="term" value="P:naphthalene catabolic process"/>
    <property type="evidence" value="ECO:0007669"/>
    <property type="project" value="InterPro"/>
</dbReference>
<dbReference type="GO" id="GO:0004602">
    <property type="term" value="F:glutathione peroxidase activity"/>
    <property type="evidence" value="ECO:0007669"/>
    <property type="project" value="TreeGrafter"/>
</dbReference>
<evidence type="ECO:0000313" key="5">
    <source>
        <dbReference type="Proteomes" id="UP000325161"/>
    </source>
</evidence>
<dbReference type="EC" id="5.99.1.4" evidence="1"/>